<evidence type="ECO:0000256" key="1">
    <source>
        <dbReference type="SAM" id="Phobius"/>
    </source>
</evidence>
<keyword evidence="1" id="KW-0472">Membrane</keyword>
<reference evidence="2" key="1">
    <citation type="submission" date="2021-03" db="EMBL/GenBank/DDBJ databases">
        <title>Draft genome sequence of rust myrtle Austropuccinia psidii MF-1, a brazilian biotype.</title>
        <authorList>
            <person name="Quecine M.C."/>
            <person name="Pachon D.M.R."/>
            <person name="Bonatelli M.L."/>
            <person name="Correr F.H."/>
            <person name="Franceschini L.M."/>
            <person name="Leite T.F."/>
            <person name="Margarido G.R.A."/>
            <person name="Almeida C.A."/>
            <person name="Ferrarezi J.A."/>
            <person name="Labate C.A."/>
        </authorList>
    </citation>
    <scope>NUCLEOTIDE SEQUENCE</scope>
    <source>
        <strain evidence="2">MF-1</strain>
    </source>
</reference>
<evidence type="ECO:0000313" key="3">
    <source>
        <dbReference type="Proteomes" id="UP000765509"/>
    </source>
</evidence>
<dbReference type="AlphaFoldDB" id="A0A9Q3JJI5"/>
<accession>A0A9Q3JJI5</accession>
<feature type="transmembrane region" description="Helical" evidence="1">
    <location>
        <begin position="111"/>
        <end position="136"/>
    </location>
</feature>
<keyword evidence="3" id="KW-1185">Reference proteome</keyword>
<evidence type="ECO:0000313" key="2">
    <source>
        <dbReference type="EMBL" id="MBW0562907.1"/>
    </source>
</evidence>
<proteinExistence type="predicted"/>
<protein>
    <recommendedName>
        <fullName evidence="4">Copia protein</fullName>
    </recommendedName>
</protein>
<dbReference type="CDD" id="cd09272">
    <property type="entry name" value="RNase_HI_RT_Ty1"/>
    <property type="match status" value="1"/>
</dbReference>
<comment type="caution">
    <text evidence="2">The sequence shown here is derived from an EMBL/GenBank/DDBJ whole genome shotgun (WGS) entry which is preliminary data.</text>
</comment>
<organism evidence="2 3">
    <name type="scientific">Austropuccinia psidii MF-1</name>
    <dbReference type="NCBI Taxonomy" id="1389203"/>
    <lineage>
        <taxon>Eukaryota</taxon>
        <taxon>Fungi</taxon>
        <taxon>Dikarya</taxon>
        <taxon>Basidiomycota</taxon>
        <taxon>Pucciniomycotina</taxon>
        <taxon>Pucciniomycetes</taxon>
        <taxon>Pucciniales</taxon>
        <taxon>Sphaerophragmiaceae</taxon>
        <taxon>Austropuccinia</taxon>
    </lineage>
</organism>
<evidence type="ECO:0008006" key="4">
    <source>
        <dbReference type="Google" id="ProtNLM"/>
    </source>
</evidence>
<sequence>MTRAILVPEDNQGCIDTANSDCNTKTHRMKHIDIQLHFIRDLIENKIIELTYTPTANMLAHFLTKSVSRPAIRRAMQELQLLTTGDKGGVEICDLSQSIKECFLFIRRTRVFYYCVIIDSSFIALSSILVLLVVLVC</sequence>
<dbReference type="OrthoDB" id="437005at2759"/>
<keyword evidence="1" id="KW-0812">Transmembrane</keyword>
<gene>
    <name evidence="2" type="ORF">O181_102622</name>
</gene>
<dbReference type="Proteomes" id="UP000765509">
    <property type="component" value="Unassembled WGS sequence"/>
</dbReference>
<dbReference type="EMBL" id="AVOT02073398">
    <property type="protein sequence ID" value="MBW0562907.1"/>
    <property type="molecule type" value="Genomic_DNA"/>
</dbReference>
<keyword evidence="1" id="KW-1133">Transmembrane helix</keyword>
<name>A0A9Q3JJI5_9BASI</name>